<dbReference type="SMART" id="SM00028">
    <property type="entry name" value="TPR"/>
    <property type="match status" value="5"/>
</dbReference>
<dbReference type="Pfam" id="PF13432">
    <property type="entry name" value="TPR_16"/>
    <property type="match status" value="1"/>
</dbReference>
<evidence type="ECO:0008006" key="6">
    <source>
        <dbReference type="Google" id="ProtNLM"/>
    </source>
</evidence>
<dbReference type="AlphaFoldDB" id="A0AAD9KD62"/>
<proteinExistence type="predicted"/>
<feature type="repeat" description="TPR" evidence="1">
    <location>
        <begin position="556"/>
        <end position="589"/>
    </location>
</feature>
<accession>A0AAD9KD62</accession>
<dbReference type="SUPFAM" id="SSF48452">
    <property type="entry name" value="TPR-like"/>
    <property type="match status" value="2"/>
</dbReference>
<feature type="coiled-coil region" evidence="2">
    <location>
        <begin position="596"/>
        <end position="623"/>
    </location>
</feature>
<evidence type="ECO:0000256" key="2">
    <source>
        <dbReference type="SAM" id="Coils"/>
    </source>
</evidence>
<gene>
    <name evidence="4" type="ORF">LSH36_13g03043</name>
</gene>
<evidence type="ECO:0000256" key="1">
    <source>
        <dbReference type="PROSITE-ProRule" id="PRU00339"/>
    </source>
</evidence>
<evidence type="ECO:0000256" key="3">
    <source>
        <dbReference type="SAM" id="MobiDB-lite"/>
    </source>
</evidence>
<sequence>MEWHVVRRYIEATFTRYGHGPGRLVGVTLKPNTVASHPKVIVDLVTVRITGDNVNVDKSISIGAHRMQEYELFWPEGCYSSLSKKVATLAITNKHIQVDQTTVYDTDLIYTRGEFSLTPAAMDQTPQEENVEVSHVVTLKDVENLNISGVHPRLDMEIIQVKEEPVDPDHPGETTTTAVTLAADEVEEEDDDVIFVDKETTMRYITGEISFEEYSAHLEQQAEIKDETDGMPVIEIAEETVSTVEMPTVGKSSTVGRPGRPKNSSRKSRLPSHLLGLMGEANMRYAQGQTDEAIKMCMEIIRNVPSAYEPFQTLGMIYEERGDDKRAMQYALIAAHLCSDTQEWLRVADMCNEQGDLEKTIHCYNKAIRCDPKNIALWKTYCELSERAGNKKQVMHGHQMILKILPPDSSDQYLELARELIKDFHASGDIDKAVDIMTTAFEVHSKNVTAEGRNMLGLGYTEIHSMSRQSYLGKMVRCDVMDEMSVDLRSKLVVCLVHLAHYGCVNAIADSVLNENPVEVGDLHLDIAEAYIDKGLYKKAKTILAGLVKTKDYNLAAVWLRYGECLNAVGELQSAVRAYKKVVELAPMHLGARVSLASIQQQLGKHEEALEALETARDLLNESSVTLQDLWELYLRLISVLVEQKRFQDFEDVSVLCLIFPPFVNDAKILPELKFLCLTGCMLNTNGEFAYCLIRDMCLNDLENNCLWNLFCQAVTLIKDLRHSRFCIRMMMKYPDHLPLCILNGNNALISGSYKHALGEYVSALKQTPHDPLLNLLVGITYFHLASQKFAARRNSLIIQGCSFLNLYLELRGDCQESNYNLGRAMHQIGLHHTAVYYYERVLSQPPVIDDDDRSSKIFDLSREAAFNLSLIYKASGSEDLAHNIIQKYIVI</sequence>
<dbReference type="EMBL" id="JAODUP010000013">
    <property type="protein sequence ID" value="KAK2168890.1"/>
    <property type="molecule type" value="Genomic_DNA"/>
</dbReference>
<dbReference type="InterPro" id="IPR011990">
    <property type="entry name" value="TPR-like_helical_dom_sf"/>
</dbReference>
<organism evidence="4 5">
    <name type="scientific">Paralvinella palmiformis</name>
    <dbReference type="NCBI Taxonomy" id="53620"/>
    <lineage>
        <taxon>Eukaryota</taxon>
        <taxon>Metazoa</taxon>
        <taxon>Spiralia</taxon>
        <taxon>Lophotrochozoa</taxon>
        <taxon>Annelida</taxon>
        <taxon>Polychaeta</taxon>
        <taxon>Sedentaria</taxon>
        <taxon>Canalipalpata</taxon>
        <taxon>Terebellida</taxon>
        <taxon>Terebelliformia</taxon>
        <taxon>Alvinellidae</taxon>
        <taxon>Paralvinella</taxon>
    </lineage>
</organism>
<evidence type="ECO:0000313" key="4">
    <source>
        <dbReference type="EMBL" id="KAK2168890.1"/>
    </source>
</evidence>
<protein>
    <recommendedName>
        <fullName evidence="6">General transcription factor 3C polypeptide 3</fullName>
    </recommendedName>
</protein>
<feature type="compositionally biased region" description="Basic residues" evidence="3">
    <location>
        <begin position="259"/>
        <end position="270"/>
    </location>
</feature>
<keyword evidence="2" id="KW-0175">Coiled coil</keyword>
<keyword evidence="1" id="KW-0802">TPR repeat</keyword>
<reference evidence="4" key="1">
    <citation type="journal article" date="2023" name="Mol. Biol. Evol.">
        <title>Third-Generation Sequencing Reveals the Adaptive Role of the Epigenome in Three Deep-Sea Polychaetes.</title>
        <authorList>
            <person name="Perez M."/>
            <person name="Aroh O."/>
            <person name="Sun Y."/>
            <person name="Lan Y."/>
            <person name="Juniper S.K."/>
            <person name="Young C.R."/>
            <person name="Angers B."/>
            <person name="Qian P.Y."/>
        </authorList>
    </citation>
    <scope>NUCLEOTIDE SEQUENCE</scope>
    <source>
        <strain evidence="4">P08H-3</strain>
    </source>
</reference>
<dbReference type="InterPro" id="IPR019734">
    <property type="entry name" value="TPR_rpt"/>
</dbReference>
<dbReference type="GO" id="GO:0006383">
    <property type="term" value="P:transcription by RNA polymerase III"/>
    <property type="evidence" value="ECO:0007669"/>
    <property type="project" value="InterPro"/>
</dbReference>
<dbReference type="PANTHER" id="PTHR23082:SF0">
    <property type="entry name" value="GENERAL TRANSCRIPTION FACTOR 3C POLYPEPTIDE 3"/>
    <property type="match status" value="1"/>
</dbReference>
<dbReference type="InterPro" id="IPR039340">
    <property type="entry name" value="Tfc4/TFIIIC-102/Sfc4"/>
</dbReference>
<evidence type="ECO:0000313" key="5">
    <source>
        <dbReference type="Proteomes" id="UP001208570"/>
    </source>
</evidence>
<dbReference type="Proteomes" id="UP001208570">
    <property type="component" value="Unassembled WGS sequence"/>
</dbReference>
<comment type="caution">
    <text evidence="4">The sequence shown here is derived from an EMBL/GenBank/DDBJ whole genome shotgun (WGS) entry which is preliminary data.</text>
</comment>
<feature type="region of interest" description="Disordered" evidence="3">
    <location>
        <begin position="249"/>
        <end position="270"/>
    </location>
</feature>
<feature type="repeat" description="TPR" evidence="1">
    <location>
        <begin position="341"/>
        <end position="374"/>
    </location>
</feature>
<dbReference type="Gene3D" id="1.25.40.10">
    <property type="entry name" value="Tetratricopeptide repeat domain"/>
    <property type="match status" value="3"/>
</dbReference>
<keyword evidence="5" id="KW-1185">Reference proteome</keyword>
<dbReference type="PANTHER" id="PTHR23082">
    <property type="entry name" value="TRANSCRIPTION INITIATION FACTOR IIIC TFIIIC , POLYPEPTIDE 3-RELATED"/>
    <property type="match status" value="1"/>
</dbReference>
<dbReference type="PROSITE" id="PS50005">
    <property type="entry name" value="TPR"/>
    <property type="match status" value="2"/>
</dbReference>
<dbReference type="GO" id="GO:0000127">
    <property type="term" value="C:transcription factor TFIIIC complex"/>
    <property type="evidence" value="ECO:0007669"/>
    <property type="project" value="TreeGrafter"/>
</dbReference>
<name>A0AAD9KD62_9ANNE</name>